<accession>A0A9D3RIY0</accession>
<gene>
    <name evidence="2" type="ORF">ANANG_G00287460</name>
</gene>
<comment type="caution">
    <text evidence="2">The sequence shown here is derived from an EMBL/GenBank/DDBJ whole genome shotgun (WGS) entry which is preliminary data.</text>
</comment>
<dbReference type="EMBL" id="JAFIRN010000017">
    <property type="protein sequence ID" value="KAG5832094.1"/>
    <property type="molecule type" value="Genomic_DNA"/>
</dbReference>
<keyword evidence="3" id="KW-1185">Reference proteome</keyword>
<feature type="region of interest" description="Disordered" evidence="1">
    <location>
        <begin position="60"/>
        <end position="86"/>
    </location>
</feature>
<protein>
    <submittedName>
        <fullName evidence="2">Uncharacterized protein</fullName>
    </submittedName>
</protein>
<evidence type="ECO:0000313" key="2">
    <source>
        <dbReference type="EMBL" id="KAG5832094.1"/>
    </source>
</evidence>
<feature type="compositionally biased region" description="Polar residues" evidence="1">
    <location>
        <begin position="75"/>
        <end position="86"/>
    </location>
</feature>
<name>A0A9D3RIY0_ANGAN</name>
<proteinExistence type="predicted"/>
<sequence length="86" mass="9131">MGIERQLGEAKQGKKKEYLLRLVGGNSMDWVPPGLSEKRLGILERSLDMIPATPLIGSVVDPGKPSPCQLPSGPEQPSLSPSLPVG</sequence>
<organism evidence="2 3">
    <name type="scientific">Anguilla anguilla</name>
    <name type="common">European freshwater eel</name>
    <name type="synonym">Muraena anguilla</name>
    <dbReference type="NCBI Taxonomy" id="7936"/>
    <lineage>
        <taxon>Eukaryota</taxon>
        <taxon>Metazoa</taxon>
        <taxon>Chordata</taxon>
        <taxon>Craniata</taxon>
        <taxon>Vertebrata</taxon>
        <taxon>Euteleostomi</taxon>
        <taxon>Actinopterygii</taxon>
        <taxon>Neopterygii</taxon>
        <taxon>Teleostei</taxon>
        <taxon>Anguilliformes</taxon>
        <taxon>Anguillidae</taxon>
        <taxon>Anguilla</taxon>
    </lineage>
</organism>
<evidence type="ECO:0000256" key="1">
    <source>
        <dbReference type="SAM" id="MobiDB-lite"/>
    </source>
</evidence>
<reference evidence="2" key="1">
    <citation type="submission" date="2021-01" db="EMBL/GenBank/DDBJ databases">
        <title>A chromosome-scale assembly of European eel, Anguilla anguilla.</title>
        <authorList>
            <person name="Henkel C."/>
            <person name="Jong-Raadsen S.A."/>
            <person name="Dufour S."/>
            <person name="Weltzien F.-A."/>
            <person name="Palstra A.P."/>
            <person name="Pelster B."/>
            <person name="Spaink H.P."/>
            <person name="Van Den Thillart G.E."/>
            <person name="Jansen H."/>
            <person name="Zahm M."/>
            <person name="Klopp C."/>
            <person name="Cedric C."/>
            <person name="Louis A."/>
            <person name="Berthelot C."/>
            <person name="Parey E."/>
            <person name="Roest Crollius H."/>
            <person name="Montfort J."/>
            <person name="Robinson-Rechavi M."/>
            <person name="Bucao C."/>
            <person name="Bouchez O."/>
            <person name="Gislard M."/>
            <person name="Lluch J."/>
            <person name="Milhes M."/>
            <person name="Lampietro C."/>
            <person name="Lopez Roques C."/>
            <person name="Donnadieu C."/>
            <person name="Braasch I."/>
            <person name="Desvignes T."/>
            <person name="Postlethwait J."/>
            <person name="Bobe J."/>
            <person name="Guiguen Y."/>
            <person name="Dirks R."/>
        </authorList>
    </citation>
    <scope>NUCLEOTIDE SEQUENCE</scope>
    <source>
        <strain evidence="2">Tag_6206</strain>
        <tissue evidence="2">Liver</tissue>
    </source>
</reference>
<dbReference type="AlphaFoldDB" id="A0A9D3RIY0"/>
<evidence type="ECO:0000313" key="3">
    <source>
        <dbReference type="Proteomes" id="UP001044222"/>
    </source>
</evidence>
<dbReference type="Proteomes" id="UP001044222">
    <property type="component" value="Chromosome 17"/>
</dbReference>